<keyword evidence="1" id="KW-0378">Hydrolase</keyword>
<feature type="domain" description="SLH" evidence="4">
    <location>
        <begin position="36"/>
        <end position="96"/>
    </location>
</feature>
<feature type="domain" description="SLH" evidence="4">
    <location>
        <begin position="97"/>
        <end position="160"/>
    </location>
</feature>
<keyword evidence="6" id="KW-1185">Reference proteome</keyword>
<feature type="region of interest" description="Disordered" evidence="2">
    <location>
        <begin position="428"/>
        <end position="478"/>
    </location>
</feature>
<keyword evidence="3" id="KW-0732">Signal</keyword>
<dbReference type="Gene3D" id="3.30.379.10">
    <property type="entry name" value="Chitobiase/beta-hexosaminidase domain 2-like"/>
    <property type="match status" value="1"/>
</dbReference>
<reference evidence="5" key="1">
    <citation type="submission" date="2023-04" db="EMBL/GenBank/DDBJ databases">
        <title>Comparative genomic analysis of Cohnella hashimotonis sp. nov., isolated from the International Space Station.</title>
        <authorList>
            <person name="Venkateswaran K."/>
            <person name="Simpson A."/>
        </authorList>
    </citation>
    <scope>NUCLEOTIDE SEQUENCE</scope>
    <source>
        <strain evidence="5">F6_2S_P_1</strain>
    </source>
</reference>
<dbReference type="Proteomes" id="UP001161691">
    <property type="component" value="Unassembled WGS sequence"/>
</dbReference>
<dbReference type="InterPro" id="IPR032287">
    <property type="entry name" value="DUF4838"/>
</dbReference>
<dbReference type="RefSeq" id="WP_282907453.1">
    <property type="nucleotide sequence ID" value="NZ_JAGRPV010000001.1"/>
</dbReference>
<dbReference type="PANTHER" id="PTHR47406">
    <property type="entry name" value="COAGULATION FACTOR 5/8 TYPE, C-TERMINAL"/>
    <property type="match status" value="1"/>
</dbReference>
<dbReference type="InterPro" id="IPR029018">
    <property type="entry name" value="Hex-like_dom2"/>
</dbReference>
<dbReference type="Gene3D" id="2.60.40.1190">
    <property type="match status" value="1"/>
</dbReference>
<organism evidence="5 6">
    <name type="scientific">Cohnella hashimotonis</name>
    <dbReference type="NCBI Taxonomy" id="2826895"/>
    <lineage>
        <taxon>Bacteria</taxon>
        <taxon>Bacillati</taxon>
        <taxon>Bacillota</taxon>
        <taxon>Bacilli</taxon>
        <taxon>Bacillales</taxon>
        <taxon>Paenibacillaceae</taxon>
        <taxon>Cohnella</taxon>
    </lineage>
</organism>
<dbReference type="Pfam" id="PF02018">
    <property type="entry name" value="CBM_4_9"/>
    <property type="match status" value="2"/>
</dbReference>
<protein>
    <submittedName>
        <fullName evidence="5">DUF4838 domain-containing protein</fullName>
    </submittedName>
</protein>
<dbReference type="InterPro" id="IPR001119">
    <property type="entry name" value="SLH_dom"/>
</dbReference>
<dbReference type="SUPFAM" id="SSF49344">
    <property type="entry name" value="CBD9-like"/>
    <property type="match status" value="1"/>
</dbReference>
<feature type="domain" description="SLH" evidence="4">
    <location>
        <begin position="163"/>
        <end position="223"/>
    </location>
</feature>
<feature type="compositionally biased region" description="Low complexity" evidence="2">
    <location>
        <begin position="432"/>
        <end position="443"/>
    </location>
</feature>
<evidence type="ECO:0000259" key="4">
    <source>
        <dbReference type="PROSITE" id="PS51272"/>
    </source>
</evidence>
<dbReference type="PANTHER" id="PTHR47406:SF2">
    <property type="entry name" value="ALPHA GLUCURONIDASE N-TERMINAL DOMAIN-CONTAINING PROTEIN"/>
    <property type="match status" value="1"/>
</dbReference>
<gene>
    <name evidence="5" type="ORF">KB449_05725</name>
</gene>
<dbReference type="SUPFAM" id="SSF49785">
    <property type="entry name" value="Galactose-binding domain-like"/>
    <property type="match status" value="2"/>
</dbReference>
<evidence type="ECO:0000256" key="3">
    <source>
        <dbReference type="SAM" id="SignalP"/>
    </source>
</evidence>
<evidence type="ECO:0000256" key="1">
    <source>
        <dbReference type="ARBA" id="ARBA00022801"/>
    </source>
</evidence>
<evidence type="ECO:0000313" key="5">
    <source>
        <dbReference type="EMBL" id="MDI4644451.1"/>
    </source>
</evidence>
<dbReference type="Gene3D" id="2.60.120.260">
    <property type="entry name" value="Galactose-binding domain-like"/>
    <property type="match status" value="2"/>
</dbReference>
<accession>A0ABT6TC88</accession>
<dbReference type="InterPro" id="IPR008979">
    <property type="entry name" value="Galactose-bd-like_sf"/>
</dbReference>
<feature type="compositionally biased region" description="Pro residues" evidence="2">
    <location>
        <begin position="444"/>
        <end position="472"/>
    </location>
</feature>
<feature type="chain" id="PRO_5047452658" evidence="3">
    <location>
        <begin position="29"/>
        <end position="1647"/>
    </location>
</feature>
<name>A0ABT6TC88_9BACL</name>
<dbReference type="PROSITE" id="PS51272">
    <property type="entry name" value="SLH"/>
    <property type="match status" value="3"/>
</dbReference>
<evidence type="ECO:0000256" key="2">
    <source>
        <dbReference type="SAM" id="MobiDB-lite"/>
    </source>
</evidence>
<dbReference type="Pfam" id="PF00395">
    <property type="entry name" value="SLH"/>
    <property type="match status" value="3"/>
</dbReference>
<dbReference type="EMBL" id="JAGRPV010000001">
    <property type="protein sequence ID" value="MDI4644451.1"/>
    <property type="molecule type" value="Genomic_DNA"/>
</dbReference>
<comment type="caution">
    <text evidence="5">The sequence shown here is derived from an EMBL/GenBank/DDBJ whole genome shotgun (WGS) entry which is preliminary data.</text>
</comment>
<proteinExistence type="predicted"/>
<dbReference type="InterPro" id="IPR003305">
    <property type="entry name" value="CenC_carb-bd"/>
</dbReference>
<dbReference type="Pfam" id="PF16126">
    <property type="entry name" value="DUF4838"/>
    <property type="match status" value="1"/>
</dbReference>
<evidence type="ECO:0000313" key="6">
    <source>
        <dbReference type="Proteomes" id="UP001161691"/>
    </source>
</evidence>
<sequence length="1647" mass="180548">METAMLKRTGFLMLIVCLLVTMVTPYRAAAANNASDSEQAGTIVENHWAKEVLNKWIMLGLLQGDQDQNYRPDQPITRAEFAALIDRVFNLPEALASTNPFADVSNEAWYAKDIIKLYSAGMIKGTSADQFEPNKPIARQDAAVIVARAFQVKAVENQTNGSFSDASSISSYALAEVMALKAKGYVKGNGNNQFKPKQSTTRAEVVQMIDNVMGTLVMTKSVYESDVEGNLVVNTDGSSLKNIVVSGDLYITQGVEEGEVLLDGVTVKGSTYVLGGGKNSVIVRDSNLTGTLIVDKWDSQIRIVAEGTTVVHDVQMRSGGILKEENLQGIGFVKVSIDVPSGQTNPLIVLDGEFDEVDHRAGTASYELTKAAKVLLMIFNAPASVTGDGVIQTATLNVGGVKMNKWPIKINFSTGITVTIGNEVFSADHRNTTSNSGGTGTQPTPTPSSEPTTSPTPTPSSEPTTSPTPTPSSGPALTIAESGAAKADIFVDASAQDMIGLAAKELQDTIKMVSGAVLPIYRWNSEATVSAVLSVDELKINRAGQYPVQIHLVNNEDASSIVHFQSDNDDSITVDLPEQVELGSHEKKVINGSVKISAALLSGEYKIDVQASVSGTPLNPMTLTIQYEPNLIMNPGFEIANGSVPDGWFSPSGIRLAGESYSGDYAMRLDLGSSEYMFAQSTQNLKLEPGKQYKLSAMVKGSAAGVMNMEIHEVTNGGSPVIHRTELALSDQWKPVELVYSPAANATFDYNSIYFFMSGTASMWIDDVSLVEIVKASPNLITNNGFEAPNLAGWWGFSGYVFDDGEVSHSGEHSMRIELKGESYMYAQQDLNLQPGKRYKLRAWVKAASAGKLSMTIHEIQSGGGSNAAANVDATVGADEAWQLVEMEYAPAKETQFDSNRLYIFVSETNAVWVDDVSLTEMNEVVGQDGSGETNGETSDNGVRFLLATPDSHPGLTALFPEDIAYLQQSDGFAVRQVGNLIYIIGTEPKGVLNGVYDFIEKNAGVLWTRSQELGTLYDPQPTIQALHVNYREKSPFQIRGWHLTGSGAQGQFHSDPASEVMISRNKLNAKLAEFGNVSLWDDHERVGIKAFNIGHDLVYWLPSEEYFATHPEYFNTDGAGNYIPGTGETQINFYNPEVADVIAGRVKAFLKNNPREYVGMGINDTHYWMQGDLSNSPFELPDGTKIYPNEADYKSTVFYSFLNRIAAEVKKTYPDVKINTFAYFFAEVPPRIELEDNIVIVLAPASGDDRVPINTSEVSANNQYVVKLQGWLKKTKNIVMYNYYGSFPSATYERPIAEKVQADMKYYRDLGLMGVLPENIVDASTASWGVNALQFWLMQKLFWNPDADLEALKSEFIQKAYGAAAEPMKRYYDLIAQGWNYDQQPVSYITNTKAYIRSYIIDAGIKDEAQQALNEAWSLADQKARQRIEPIKTTFETMVFKYGEQSDLSAKATKTTASKEEIVSGLDFSQGPWADAEPTSQFFYMGTTDKAPVETKVRLLWDEENLYVAYENFDDDVSKIVASDNAPGDWWASGGDDDVETYVTGDLTGGAYYVFFANPKAVKFEYSGPAQNSAFSTQWEVHTEVASDRWKAIKVIPFASINVDPNVSKTLKGFFFREYHGKEGFFGWGGGSVWSWADFKTITLED</sequence>
<feature type="signal peptide" evidence="3">
    <location>
        <begin position="1"/>
        <end position="28"/>
    </location>
</feature>